<dbReference type="Gene3D" id="3.20.20.10">
    <property type="entry name" value="Alanine racemase"/>
    <property type="match status" value="3"/>
</dbReference>
<dbReference type="InterPro" id="IPR022657">
    <property type="entry name" value="De-COase2_CS"/>
</dbReference>
<dbReference type="PRINTS" id="PR01179">
    <property type="entry name" value="ODADCRBXLASE"/>
</dbReference>
<dbReference type="SUPFAM" id="SSF51419">
    <property type="entry name" value="PLP-binding barrel"/>
    <property type="match status" value="3"/>
</dbReference>
<sequence>MKIGVKTENLMLTHPCKTVSFIKYSESLGIDLMVFDCEEELMKIHSLYATTRLVLRIKVDDKESHIKCNYKFGAHLQEVENLLIKAKCFGFKVMGIAFHVGSGCHNLYSYALDVIRKHEKWCQLLPNVKPYYAVKTNPFPLLLDIMIGLGAGFDCASQHEMKSVLKRGAKAEDIIFANPCKSDSCIKYSKAVSTDLMTFDNSEELTKMHKLYPKARLVLRIKVDDKESSLKLSDKFGADIREVDALLTKAKSLSLNVMGIAFHVGTGCQGSESFLKAIELARQAFDMALDMGFDMSLLDIGGGFPGCDTTYHMKVVDKRATFEEMAHVINKSLDTHFPNNNVTVIGEPGRYYCESAFTFVTRIVSKRVVVHSNGGKDQIRVKVIHARLVLRIKVEDKESSLKLSDKFGADIREVDALLTKAKSLSLNVMGIAFHVGTGCQGSESFLKAIELARQAFDMALDMGFDMSLLDIGGGFPGCDTTYHMKVVDKRATFSEMAHVINESLDSHFPNNNVTVIGEPGRYYCESAFTFVTRIVSKRVVVHSNGGKEMMYYLNASTYDAFLNVFVEHKIPKPIPLLKDHLEPNSRHIYPTTLWGLTFDDKDCIRRDFQMIEMNCKEWLVFEDNGSYTQQFSGFCFRYSPPPQYKVFVSKYAISELIKMNNWTKISSCLVQL</sequence>
<dbReference type="Pfam" id="PF02784">
    <property type="entry name" value="Orn_Arg_deC_N"/>
    <property type="match status" value="3"/>
</dbReference>
<dbReference type="AlphaFoldDB" id="A0A7R9LHR4"/>
<comment type="cofactor">
    <cofactor evidence="1">
        <name>pyridoxal 5'-phosphate</name>
        <dbReference type="ChEBI" id="CHEBI:597326"/>
    </cofactor>
</comment>
<dbReference type="EMBL" id="CAJPVJ010000918">
    <property type="protein sequence ID" value="CAG2163700.1"/>
    <property type="molecule type" value="Genomic_DNA"/>
</dbReference>
<evidence type="ECO:0000256" key="6">
    <source>
        <dbReference type="ARBA" id="ARBA00037173"/>
    </source>
</evidence>
<dbReference type="CDD" id="cd00622">
    <property type="entry name" value="PLPDE_III_ODC"/>
    <property type="match status" value="1"/>
</dbReference>
<keyword evidence="4" id="KW-0620">Polyamine biosynthesis</keyword>
<dbReference type="Gene3D" id="2.40.37.10">
    <property type="entry name" value="Lyase, Ornithine Decarboxylase, Chain A, domain 1"/>
    <property type="match status" value="1"/>
</dbReference>
<feature type="domain" description="Orn/DAP/Arg decarboxylase 2 N-terminal" evidence="7">
    <location>
        <begin position="379"/>
        <end position="524"/>
    </location>
</feature>
<reference evidence="8" key="1">
    <citation type="submission" date="2020-11" db="EMBL/GenBank/DDBJ databases">
        <authorList>
            <person name="Tran Van P."/>
        </authorList>
    </citation>
    <scope>NUCLEOTIDE SEQUENCE</scope>
</reference>
<keyword evidence="5" id="KW-0456">Lyase</keyword>
<evidence type="ECO:0000259" key="7">
    <source>
        <dbReference type="Pfam" id="PF02784"/>
    </source>
</evidence>
<dbReference type="OrthoDB" id="5034579at2759"/>
<dbReference type="GO" id="GO:0005737">
    <property type="term" value="C:cytoplasm"/>
    <property type="evidence" value="ECO:0007669"/>
    <property type="project" value="TreeGrafter"/>
</dbReference>
<dbReference type="PANTHER" id="PTHR11482:SF6">
    <property type="entry name" value="ORNITHINE DECARBOXYLASE 1-RELATED"/>
    <property type="match status" value="1"/>
</dbReference>
<evidence type="ECO:0000256" key="5">
    <source>
        <dbReference type="ARBA" id="ARBA00023239"/>
    </source>
</evidence>
<dbReference type="PROSITE" id="PS00879">
    <property type="entry name" value="ODR_DC_2_2"/>
    <property type="match status" value="1"/>
</dbReference>
<keyword evidence="3" id="KW-0663">Pyridoxal phosphate</keyword>
<evidence type="ECO:0000256" key="4">
    <source>
        <dbReference type="ARBA" id="ARBA00023115"/>
    </source>
</evidence>
<dbReference type="Proteomes" id="UP000728032">
    <property type="component" value="Unassembled WGS sequence"/>
</dbReference>
<evidence type="ECO:0000313" key="8">
    <source>
        <dbReference type="EMBL" id="CAD7641794.1"/>
    </source>
</evidence>
<dbReference type="GO" id="GO:0004586">
    <property type="term" value="F:ornithine decarboxylase activity"/>
    <property type="evidence" value="ECO:0007669"/>
    <property type="project" value="TreeGrafter"/>
</dbReference>
<keyword evidence="9" id="KW-1185">Reference proteome</keyword>
<comment type="similarity">
    <text evidence="2">Belongs to the Orn/Lys/Arg decarboxylase class-II family.</text>
</comment>
<dbReference type="PANTHER" id="PTHR11482">
    <property type="entry name" value="ARGININE/DIAMINOPIMELATE/ORNITHINE DECARBOXYLASE"/>
    <property type="match status" value="1"/>
</dbReference>
<comment type="function">
    <text evidence="6">Catalyzes the first and rate-limiting step of polyamine biosynthesis that converts ornithine into putrescine, which is the precursor for the polyamines, spermidine and spermine. Polyamines are essential for cell proliferation and are implicated in cellular processes, ranging from DNA replication to apoptosis.</text>
</comment>
<dbReference type="InterPro" id="IPR009006">
    <property type="entry name" value="Ala_racemase/Decarboxylase_C"/>
</dbReference>
<dbReference type="InterPro" id="IPR000183">
    <property type="entry name" value="Orn/DAP/Arg_de-COase"/>
</dbReference>
<gene>
    <name evidence="8" type="ORF">ONB1V03_LOCUS3266</name>
</gene>
<dbReference type="FunFam" id="3.20.20.10:FF:000005">
    <property type="entry name" value="Ornithine decarboxylase"/>
    <property type="match status" value="1"/>
</dbReference>
<dbReference type="InterPro" id="IPR029066">
    <property type="entry name" value="PLP-binding_barrel"/>
</dbReference>
<protein>
    <recommendedName>
        <fullName evidence="7">Orn/DAP/Arg decarboxylase 2 N-terminal domain-containing protein</fullName>
    </recommendedName>
</protein>
<evidence type="ECO:0000256" key="3">
    <source>
        <dbReference type="ARBA" id="ARBA00022898"/>
    </source>
</evidence>
<dbReference type="InterPro" id="IPR022644">
    <property type="entry name" value="De-COase2_N"/>
</dbReference>
<feature type="domain" description="Orn/DAP/Arg decarboxylase 2 N-terminal" evidence="7">
    <location>
        <begin position="2"/>
        <end position="112"/>
    </location>
</feature>
<feature type="domain" description="Orn/DAP/Arg decarboxylase 2 N-terminal" evidence="7">
    <location>
        <begin position="113"/>
        <end position="353"/>
    </location>
</feature>
<dbReference type="InterPro" id="IPR002433">
    <property type="entry name" value="Orn_de-COase"/>
</dbReference>
<organism evidence="8">
    <name type="scientific">Oppiella nova</name>
    <dbReference type="NCBI Taxonomy" id="334625"/>
    <lineage>
        <taxon>Eukaryota</taxon>
        <taxon>Metazoa</taxon>
        <taxon>Ecdysozoa</taxon>
        <taxon>Arthropoda</taxon>
        <taxon>Chelicerata</taxon>
        <taxon>Arachnida</taxon>
        <taxon>Acari</taxon>
        <taxon>Acariformes</taxon>
        <taxon>Sarcoptiformes</taxon>
        <taxon>Oribatida</taxon>
        <taxon>Brachypylina</taxon>
        <taxon>Oppioidea</taxon>
        <taxon>Oppiidae</taxon>
        <taxon>Oppiella</taxon>
    </lineage>
</organism>
<dbReference type="EMBL" id="OC915743">
    <property type="protein sequence ID" value="CAD7641794.1"/>
    <property type="molecule type" value="Genomic_DNA"/>
</dbReference>
<proteinExistence type="inferred from homology"/>
<dbReference type="PRINTS" id="PR01182">
    <property type="entry name" value="ORNDCRBXLASE"/>
</dbReference>
<name>A0A7R9LHR4_9ACAR</name>
<dbReference type="SUPFAM" id="SSF50621">
    <property type="entry name" value="Alanine racemase C-terminal domain-like"/>
    <property type="match status" value="1"/>
</dbReference>
<evidence type="ECO:0000256" key="1">
    <source>
        <dbReference type="ARBA" id="ARBA00001933"/>
    </source>
</evidence>
<evidence type="ECO:0000256" key="2">
    <source>
        <dbReference type="ARBA" id="ARBA00008872"/>
    </source>
</evidence>
<dbReference type="GO" id="GO:0033387">
    <property type="term" value="P:putrescine biosynthetic process from arginine, via ornithine"/>
    <property type="evidence" value="ECO:0007669"/>
    <property type="project" value="TreeGrafter"/>
</dbReference>
<accession>A0A7R9LHR4</accession>
<evidence type="ECO:0000313" key="9">
    <source>
        <dbReference type="Proteomes" id="UP000728032"/>
    </source>
</evidence>